<gene>
    <name evidence="2" type="ORF">G4H13_24065</name>
</gene>
<dbReference type="EMBL" id="JAAIKT010000030">
    <property type="protein sequence ID" value="NEW73375.1"/>
    <property type="molecule type" value="Genomic_DNA"/>
</dbReference>
<dbReference type="Proteomes" id="UP000476310">
    <property type="component" value="Unassembled WGS sequence"/>
</dbReference>
<keyword evidence="3" id="KW-1185">Reference proteome</keyword>
<name>A0A6G4AJ63_9ACTN</name>
<evidence type="ECO:0000313" key="3">
    <source>
        <dbReference type="Proteomes" id="UP000476310"/>
    </source>
</evidence>
<comment type="caution">
    <text evidence="2">The sequence shown here is derived from an EMBL/GenBank/DDBJ whole genome shotgun (WGS) entry which is preliminary data.</text>
</comment>
<sequence length="176" mass="17954">MSTILRSTIGAALAAAAATVLTLTAPQASAAERPSATDVKVSPLASAETKAFAKANPGPTAAAATVCGTGYSLNKAIPLPEGTDPNMRLATLFSYTNGSGKGCAILDNNYGASQYMYLKVCKVDGTGCDTDSGNFSEYAGPVYVSSIACAPVTAKMGKTSSSLYINYKSDYVFACN</sequence>
<protein>
    <recommendedName>
        <fullName evidence="4">Spore-associated protein A</fullName>
    </recommendedName>
</protein>
<evidence type="ECO:0000256" key="1">
    <source>
        <dbReference type="SAM" id="SignalP"/>
    </source>
</evidence>
<feature type="signal peptide" evidence="1">
    <location>
        <begin position="1"/>
        <end position="30"/>
    </location>
</feature>
<keyword evidence="1" id="KW-0732">Signal</keyword>
<dbReference type="RefSeq" id="WP_164430371.1">
    <property type="nucleotide sequence ID" value="NZ_JAAIKT010000030.1"/>
</dbReference>
<evidence type="ECO:0000313" key="2">
    <source>
        <dbReference type="EMBL" id="NEW73375.1"/>
    </source>
</evidence>
<proteinExistence type="predicted"/>
<organism evidence="2 3">
    <name type="scientific">Streptomyces rhizosphaericus</name>
    <dbReference type="NCBI Taxonomy" id="114699"/>
    <lineage>
        <taxon>Bacteria</taxon>
        <taxon>Bacillati</taxon>
        <taxon>Actinomycetota</taxon>
        <taxon>Actinomycetes</taxon>
        <taxon>Kitasatosporales</taxon>
        <taxon>Streptomycetaceae</taxon>
        <taxon>Streptomyces</taxon>
        <taxon>Streptomyces violaceusniger group</taxon>
    </lineage>
</organism>
<evidence type="ECO:0008006" key="4">
    <source>
        <dbReference type="Google" id="ProtNLM"/>
    </source>
</evidence>
<accession>A0A6G4AJ63</accession>
<feature type="chain" id="PRO_5026109613" description="Spore-associated protein A" evidence="1">
    <location>
        <begin position="31"/>
        <end position="176"/>
    </location>
</feature>
<dbReference type="AlphaFoldDB" id="A0A6G4AJ63"/>
<reference evidence="2" key="1">
    <citation type="submission" date="2020-02" db="EMBL/GenBank/DDBJ databases">
        <title>A new Streptomyces sp. for controlling soil-borne diseases.</title>
        <authorList>
            <person name="Li X."/>
            <person name="Tian Y."/>
            <person name="Gao K."/>
        </authorList>
    </citation>
    <scope>NUCLEOTIDE SEQUENCE [LARGE SCALE GENOMIC DNA]</scope>
    <source>
        <strain evidence="2">0250</strain>
    </source>
</reference>